<feature type="domain" description="Dockerin" evidence="1">
    <location>
        <begin position="2"/>
        <end position="71"/>
    </location>
</feature>
<dbReference type="Gene3D" id="1.10.1330.10">
    <property type="entry name" value="Dockerin domain"/>
    <property type="match status" value="2"/>
</dbReference>
<dbReference type="InterPro" id="IPR002102">
    <property type="entry name" value="Cohesin_dom"/>
</dbReference>
<dbReference type="Pfam" id="PF00963">
    <property type="entry name" value="Cohesin"/>
    <property type="match status" value="1"/>
</dbReference>
<dbReference type="CDD" id="cd14256">
    <property type="entry name" value="Dockerin_I"/>
    <property type="match status" value="1"/>
</dbReference>
<feature type="non-terminal residue" evidence="2">
    <location>
        <position position="1"/>
    </location>
</feature>
<dbReference type="InterPro" id="IPR016134">
    <property type="entry name" value="Dockerin_dom"/>
</dbReference>
<sequence>LLPAVEGDLNQDGNRSVGDLAIAASSIGRTSADPDWGSYAGADVSGDGQVDIADVSEIARWILSGVAEETAAIVLTGPGTARAGDSFDLIYGLSGRKSAITAEDLTLTYNPDQLELTGTEALDAERYAILDHVQSPGGIRFIAVRFGELQSSPSGDFVKLQFKVKPEAASGASAITVTRLIVSDGQGIETSVGSAAHHVTISTSLPGDYNHDGKMGVGDLAVTARFYGRTSEQPDWMEAKDYDLNGDGIVNIQDLAEIAAAIFAG</sequence>
<comment type="caution">
    <text evidence="2">The sequence shown here is derived from an EMBL/GenBank/DDBJ whole genome shotgun (WGS) entry which is preliminary data.</text>
</comment>
<accession>A0ABS7BWM0</accession>
<reference evidence="2 3" key="1">
    <citation type="submission" date="2021-07" db="EMBL/GenBank/DDBJ databases">
        <title>Paenibacillus radiodurans sp. nov., isolated from the southeastern edge of Tengger Desert.</title>
        <authorList>
            <person name="Zhang G."/>
        </authorList>
    </citation>
    <scope>NUCLEOTIDE SEQUENCE [LARGE SCALE GENOMIC DNA]</scope>
    <source>
        <strain evidence="2 3">CCM 7311</strain>
    </source>
</reference>
<organism evidence="2 3">
    <name type="scientific">Paenibacillus sepulcri</name>
    <dbReference type="NCBI Taxonomy" id="359917"/>
    <lineage>
        <taxon>Bacteria</taxon>
        <taxon>Bacillati</taxon>
        <taxon>Bacillota</taxon>
        <taxon>Bacilli</taxon>
        <taxon>Bacillales</taxon>
        <taxon>Paenibacillaceae</taxon>
        <taxon>Paenibacillus</taxon>
    </lineage>
</organism>
<dbReference type="InterPro" id="IPR018247">
    <property type="entry name" value="EF_Hand_1_Ca_BS"/>
</dbReference>
<evidence type="ECO:0000313" key="2">
    <source>
        <dbReference type="EMBL" id="MBW7453055.1"/>
    </source>
</evidence>
<dbReference type="InterPro" id="IPR002105">
    <property type="entry name" value="Dockerin_1_rpt"/>
</dbReference>
<dbReference type="Proteomes" id="UP001519887">
    <property type="component" value="Unassembled WGS sequence"/>
</dbReference>
<feature type="domain" description="Dockerin" evidence="1">
    <location>
        <begin position="202"/>
        <end position="265"/>
    </location>
</feature>
<dbReference type="InterPro" id="IPR036439">
    <property type="entry name" value="Dockerin_dom_sf"/>
</dbReference>
<dbReference type="PROSITE" id="PS00018">
    <property type="entry name" value="EF_HAND_1"/>
    <property type="match status" value="2"/>
</dbReference>
<evidence type="ECO:0000259" key="1">
    <source>
        <dbReference type="PROSITE" id="PS51766"/>
    </source>
</evidence>
<keyword evidence="3" id="KW-1185">Reference proteome</keyword>
<dbReference type="Gene3D" id="2.60.40.680">
    <property type="match status" value="1"/>
</dbReference>
<protein>
    <recommendedName>
        <fullName evidence="1">Dockerin domain-containing protein</fullName>
    </recommendedName>
</protein>
<dbReference type="PROSITE" id="PS51766">
    <property type="entry name" value="DOCKERIN"/>
    <property type="match status" value="2"/>
</dbReference>
<proteinExistence type="predicted"/>
<dbReference type="Pfam" id="PF00404">
    <property type="entry name" value="Dockerin_1"/>
    <property type="match status" value="1"/>
</dbReference>
<evidence type="ECO:0000313" key="3">
    <source>
        <dbReference type="Proteomes" id="UP001519887"/>
    </source>
</evidence>
<dbReference type="SUPFAM" id="SSF63446">
    <property type="entry name" value="Type I dockerin domain"/>
    <property type="match status" value="2"/>
</dbReference>
<dbReference type="CDD" id="cd08547">
    <property type="entry name" value="Type_II_cohesin"/>
    <property type="match status" value="1"/>
</dbReference>
<dbReference type="SUPFAM" id="SSF49384">
    <property type="entry name" value="Carbohydrate-binding domain"/>
    <property type="match status" value="1"/>
</dbReference>
<dbReference type="EMBL" id="JAHZIK010000036">
    <property type="protein sequence ID" value="MBW7453055.1"/>
    <property type="molecule type" value="Genomic_DNA"/>
</dbReference>
<gene>
    <name evidence="2" type="ORF">K0U00_03250</name>
</gene>
<name>A0ABS7BWM0_9BACL</name>
<dbReference type="InterPro" id="IPR008965">
    <property type="entry name" value="CBM2/CBM3_carb-bd_dom_sf"/>
</dbReference>